<accession>A0A544QPN6</accession>
<dbReference type="SUPFAM" id="SSF52172">
    <property type="entry name" value="CheY-like"/>
    <property type="match status" value="1"/>
</dbReference>
<keyword evidence="1 2" id="KW-0597">Phosphoprotein</keyword>
<dbReference type="Gene3D" id="3.40.50.2300">
    <property type="match status" value="1"/>
</dbReference>
<dbReference type="GO" id="GO:0000160">
    <property type="term" value="P:phosphorelay signal transduction system"/>
    <property type="evidence" value="ECO:0007669"/>
    <property type="project" value="InterPro"/>
</dbReference>
<feature type="region of interest" description="Disordered" evidence="3">
    <location>
        <begin position="170"/>
        <end position="204"/>
    </location>
</feature>
<evidence type="ECO:0000256" key="1">
    <source>
        <dbReference type="ARBA" id="ARBA00022553"/>
    </source>
</evidence>
<proteinExistence type="predicted"/>
<dbReference type="OrthoDB" id="86314at2157"/>
<protein>
    <submittedName>
        <fullName evidence="5">Response regulator</fullName>
    </submittedName>
</protein>
<dbReference type="Pfam" id="PF00072">
    <property type="entry name" value="Response_reg"/>
    <property type="match status" value="1"/>
</dbReference>
<dbReference type="InterPro" id="IPR011006">
    <property type="entry name" value="CheY-like_superfamily"/>
</dbReference>
<keyword evidence="6" id="KW-1185">Reference proteome</keyword>
<evidence type="ECO:0000256" key="3">
    <source>
        <dbReference type="SAM" id="MobiDB-lite"/>
    </source>
</evidence>
<dbReference type="PANTHER" id="PTHR44591">
    <property type="entry name" value="STRESS RESPONSE REGULATOR PROTEIN 1"/>
    <property type="match status" value="1"/>
</dbReference>
<dbReference type="Proteomes" id="UP000315385">
    <property type="component" value="Unassembled WGS sequence"/>
</dbReference>
<dbReference type="InterPro" id="IPR001789">
    <property type="entry name" value="Sig_transdc_resp-reg_receiver"/>
</dbReference>
<comment type="caution">
    <text evidence="5">The sequence shown here is derived from an EMBL/GenBank/DDBJ whole genome shotgun (WGS) entry which is preliminary data.</text>
</comment>
<dbReference type="PROSITE" id="PS50110">
    <property type="entry name" value="RESPONSE_REGULATORY"/>
    <property type="match status" value="1"/>
</dbReference>
<dbReference type="InterPro" id="IPR013971">
    <property type="entry name" value="HalX_domain"/>
</dbReference>
<dbReference type="AlphaFoldDB" id="A0A544QPN6"/>
<name>A0A544QPN6_9EURY</name>
<evidence type="ECO:0000313" key="6">
    <source>
        <dbReference type="Proteomes" id="UP000315385"/>
    </source>
</evidence>
<evidence type="ECO:0000313" key="5">
    <source>
        <dbReference type="EMBL" id="TQQ81415.1"/>
    </source>
</evidence>
<feature type="domain" description="Response regulatory" evidence="4">
    <location>
        <begin position="9"/>
        <end position="118"/>
    </location>
</feature>
<dbReference type="PANTHER" id="PTHR44591:SF3">
    <property type="entry name" value="RESPONSE REGULATORY DOMAIN-CONTAINING PROTEIN"/>
    <property type="match status" value="1"/>
</dbReference>
<evidence type="ECO:0000259" key="4">
    <source>
        <dbReference type="PROSITE" id="PS50110"/>
    </source>
</evidence>
<evidence type="ECO:0000256" key="2">
    <source>
        <dbReference type="PROSITE-ProRule" id="PRU00169"/>
    </source>
</evidence>
<sequence>MSDPDEHPGVLVVDDEQSILGIIELWLGDDYDVQTATNGSDALEALDETVDVVLLDRRMSGLSGDEVLAEIRERPGSYQVALVTAVDPDFDIADLAFDSYVTKPLDEATVRQAVDRLLARATYDDLLQEHYAVAEALATLENEKTDAELSTSEAYQEAVDRFAELEKQVADRSGSLRRDDLVNSMPSHELAADPTAGSKEAADE</sequence>
<feature type="modified residue" description="4-aspartylphosphate" evidence="2">
    <location>
        <position position="56"/>
    </location>
</feature>
<gene>
    <name evidence="5" type="ORF">EWF95_00255</name>
</gene>
<dbReference type="Pfam" id="PF08663">
    <property type="entry name" value="HalX"/>
    <property type="match status" value="1"/>
</dbReference>
<reference evidence="5 6" key="1">
    <citation type="submission" date="2019-02" db="EMBL/GenBank/DDBJ databases">
        <title>Halonotius sp. a new haloqrchaeon isolated from saline water.</title>
        <authorList>
            <person name="Duran-Viseras A."/>
            <person name="Sanchez-Porro C."/>
            <person name="Ventosa A."/>
        </authorList>
    </citation>
    <scope>NUCLEOTIDE SEQUENCE [LARGE SCALE GENOMIC DNA]</scope>
    <source>
        <strain evidence="5 6">F9-27</strain>
    </source>
</reference>
<dbReference type="SMART" id="SM00448">
    <property type="entry name" value="REC"/>
    <property type="match status" value="1"/>
</dbReference>
<dbReference type="RefSeq" id="WP_142441988.1">
    <property type="nucleotide sequence ID" value="NZ_SESI01000001.1"/>
</dbReference>
<dbReference type="InterPro" id="IPR050595">
    <property type="entry name" value="Bact_response_regulator"/>
</dbReference>
<feature type="compositionally biased region" description="Basic and acidic residues" evidence="3">
    <location>
        <begin position="170"/>
        <end position="181"/>
    </location>
</feature>
<dbReference type="EMBL" id="SESI01000001">
    <property type="protein sequence ID" value="TQQ81415.1"/>
    <property type="molecule type" value="Genomic_DNA"/>
</dbReference>
<organism evidence="5 6">
    <name type="scientific">Halonotius roseus</name>
    <dbReference type="NCBI Taxonomy" id="2511997"/>
    <lineage>
        <taxon>Archaea</taxon>
        <taxon>Methanobacteriati</taxon>
        <taxon>Methanobacteriota</taxon>
        <taxon>Stenosarchaea group</taxon>
        <taxon>Halobacteria</taxon>
        <taxon>Halobacteriales</taxon>
        <taxon>Haloferacaceae</taxon>
        <taxon>Halonotius</taxon>
    </lineage>
</organism>